<proteinExistence type="predicted"/>
<dbReference type="AlphaFoldDB" id="A0A834T3C5"/>
<protein>
    <submittedName>
        <fullName evidence="2">Uncharacterized protein</fullName>
    </submittedName>
</protein>
<evidence type="ECO:0000313" key="2">
    <source>
        <dbReference type="EMBL" id="KAF7814453.1"/>
    </source>
</evidence>
<name>A0A834T3C5_9FABA</name>
<reference evidence="2" key="1">
    <citation type="submission" date="2020-09" db="EMBL/GenBank/DDBJ databases">
        <title>Genome-Enabled Discovery of Anthraquinone Biosynthesis in Senna tora.</title>
        <authorList>
            <person name="Kang S.-H."/>
            <person name="Pandey R.P."/>
            <person name="Lee C.-M."/>
            <person name="Sim J.-S."/>
            <person name="Jeong J.-T."/>
            <person name="Choi B.-S."/>
            <person name="Jung M."/>
            <person name="Ginzburg D."/>
            <person name="Zhao K."/>
            <person name="Won S.Y."/>
            <person name="Oh T.-J."/>
            <person name="Yu Y."/>
            <person name="Kim N.-H."/>
            <person name="Lee O.R."/>
            <person name="Lee T.-H."/>
            <person name="Bashyal P."/>
            <person name="Kim T.-S."/>
            <person name="Lee W.-H."/>
            <person name="Kawkins C."/>
            <person name="Kim C.-K."/>
            <person name="Kim J.S."/>
            <person name="Ahn B.O."/>
            <person name="Rhee S.Y."/>
            <person name="Sohng J.K."/>
        </authorList>
    </citation>
    <scope>NUCLEOTIDE SEQUENCE</scope>
    <source>
        <tissue evidence="2">Leaf</tissue>
    </source>
</reference>
<dbReference type="Proteomes" id="UP000634136">
    <property type="component" value="Unassembled WGS sequence"/>
</dbReference>
<dbReference type="EMBL" id="JAAIUW010000009">
    <property type="protein sequence ID" value="KAF7814453.1"/>
    <property type="molecule type" value="Genomic_DNA"/>
</dbReference>
<dbReference type="EMBL" id="JAAIUW010000009">
    <property type="protein sequence ID" value="KAF7814352.1"/>
    <property type="molecule type" value="Genomic_DNA"/>
</dbReference>
<comment type="caution">
    <text evidence="2">The sequence shown here is derived from an EMBL/GenBank/DDBJ whole genome shotgun (WGS) entry which is preliminary data.</text>
</comment>
<evidence type="ECO:0000313" key="3">
    <source>
        <dbReference type="Proteomes" id="UP000634136"/>
    </source>
</evidence>
<evidence type="ECO:0000313" key="1">
    <source>
        <dbReference type="EMBL" id="KAF7814352.1"/>
    </source>
</evidence>
<keyword evidence="3" id="KW-1185">Reference proteome</keyword>
<accession>A0A834T3C5</accession>
<organism evidence="2 3">
    <name type="scientific">Senna tora</name>
    <dbReference type="NCBI Taxonomy" id="362788"/>
    <lineage>
        <taxon>Eukaryota</taxon>
        <taxon>Viridiplantae</taxon>
        <taxon>Streptophyta</taxon>
        <taxon>Embryophyta</taxon>
        <taxon>Tracheophyta</taxon>
        <taxon>Spermatophyta</taxon>
        <taxon>Magnoliopsida</taxon>
        <taxon>eudicotyledons</taxon>
        <taxon>Gunneridae</taxon>
        <taxon>Pentapetalae</taxon>
        <taxon>rosids</taxon>
        <taxon>fabids</taxon>
        <taxon>Fabales</taxon>
        <taxon>Fabaceae</taxon>
        <taxon>Caesalpinioideae</taxon>
        <taxon>Cassia clade</taxon>
        <taxon>Senna</taxon>
    </lineage>
</organism>
<sequence length="19" mass="2028">METSVYAPETSGITEGVKE</sequence>
<gene>
    <name evidence="1" type="ORF">G2W53_028321</name>
    <name evidence="2" type="ORF">G2W53_028422</name>
</gene>